<proteinExistence type="predicted"/>
<dbReference type="EMBL" id="QFQP01000002">
    <property type="protein sequence ID" value="PZR17352.1"/>
    <property type="molecule type" value="Genomic_DNA"/>
</dbReference>
<protein>
    <submittedName>
        <fullName evidence="1">Uncharacterized protein</fullName>
    </submittedName>
</protein>
<dbReference type="AlphaFoldDB" id="A0A2W5TRU3"/>
<gene>
    <name evidence="1" type="ORF">DI536_03240</name>
</gene>
<dbReference type="Proteomes" id="UP000249061">
    <property type="component" value="Unassembled WGS sequence"/>
</dbReference>
<evidence type="ECO:0000313" key="1">
    <source>
        <dbReference type="EMBL" id="PZR17352.1"/>
    </source>
</evidence>
<comment type="caution">
    <text evidence="1">The sequence shown here is derived from an EMBL/GenBank/DDBJ whole genome shotgun (WGS) entry which is preliminary data.</text>
</comment>
<name>A0A2W5TRU3_9BACT</name>
<sequence length="593" mass="60635">MRVRTLWVLSTLLVACGPSGPRPLALGVACTPGESTCASGLCVALDDQTGFCTDVCTSDDQCPERFLCQAAGRYGRICRPLTGCKEEVDCPSGHTCNAETGNCYIAVSRQLCSPCQDSKQCPAGGACFSAIGSGEQFCTSPCGANDACPTGYSCRELPVGAEGALVKQCAPVTESCNNGKGICGSCQGDAECGGPFDLCVRNVVSGETFCARDCNPAKNVCATPGCDPTKLDSAENPDCPTSFSCTNIGKSDDPNVVGPYQCVPNSNSCVGYCDTTDGLGQVSQCGLGKVCTDNTCTAAGDGRMCSPCSDNDDCRRGGFTENRCIVNNCPDCPFAGESFCSTPCADDDACVASFGVGFVCKPVDDPTGPARSYCMPQRGTCKSGLGRLGDDCSASGAQDCVTGVCLEAGLRDFCSSPCTDDSHCADTRLRCCETSSVTGGYDCSPERRSASGPLNGMGVCAPIGGLFGDDCSPGRAPCQSGTCLDLGTARVCSITCPSGSCPDGFACRNAFSSDGVTEVSVCFPNGGGKAGSDCSFGPAACETGLCIRKDSGPICTQTCTTAADCPAEWLCEVRNTVTETSVQACIPPALQEG</sequence>
<reference evidence="1 2" key="1">
    <citation type="submission" date="2017-08" db="EMBL/GenBank/DDBJ databases">
        <title>Infants hospitalized years apart are colonized by the same room-sourced microbial strains.</title>
        <authorList>
            <person name="Brooks B."/>
            <person name="Olm M.R."/>
            <person name="Firek B.A."/>
            <person name="Baker R."/>
            <person name="Thomas B.C."/>
            <person name="Morowitz M.J."/>
            <person name="Banfield J.F."/>
        </authorList>
    </citation>
    <scope>NUCLEOTIDE SEQUENCE [LARGE SCALE GENOMIC DNA]</scope>
    <source>
        <strain evidence="1">S2_003_000_R2_14</strain>
    </source>
</reference>
<dbReference type="PROSITE" id="PS51257">
    <property type="entry name" value="PROKAR_LIPOPROTEIN"/>
    <property type="match status" value="1"/>
</dbReference>
<organism evidence="1 2">
    <name type="scientific">Archangium gephyra</name>
    <dbReference type="NCBI Taxonomy" id="48"/>
    <lineage>
        <taxon>Bacteria</taxon>
        <taxon>Pseudomonadati</taxon>
        <taxon>Myxococcota</taxon>
        <taxon>Myxococcia</taxon>
        <taxon>Myxococcales</taxon>
        <taxon>Cystobacterineae</taxon>
        <taxon>Archangiaceae</taxon>
        <taxon>Archangium</taxon>
    </lineage>
</organism>
<evidence type="ECO:0000313" key="2">
    <source>
        <dbReference type="Proteomes" id="UP000249061"/>
    </source>
</evidence>
<accession>A0A2W5TRU3</accession>